<keyword evidence="6 10" id="KW-0472">Membrane</keyword>
<name>A0A1B9I041_9TREE</name>
<dbReference type="InterPro" id="IPR036259">
    <property type="entry name" value="MFS_trans_sf"/>
</dbReference>
<evidence type="ECO:0000256" key="10">
    <source>
        <dbReference type="SAM" id="Phobius"/>
    </source>
</evidence>
<dbReference type="Gene3D" id="1.20.1250.20">
    <property type="entry name" value="MFS general substrate transporter like domains"/>
    <property type="match status" value="1"/>
</dbReference>
<evidence type="ECO:0000256" key="2">
    <source>
        <dbReference type="ARBA" id="ARBA00010992"/>
    </source>
</evidence>
<dbReference type="PROSITE" id="PS50850">
    <property type="entry name" value="MFS"/>
    <property type="match status" value="1"/>
</dbReference>
<evidence type="ECO:0000256" key="3">
    <source>
        <dbReference type="ARBA" id="ARBA00022448"/>
    </source>
</evidence>
<reference evidence="14" key="4">
    <citation type="submission" date="2024-02" db="EMBL/GenBank/DDBJ databases">
        <title>Comparative genomics of Cryptococcus and Kwoniella reveals pathogenesis evolution and contrasting modes of karyotype evolution via chromosome fusion or intercentromeric recombination.</title>
        <authorList>
            <person name="Coelho M.A."/>
            <person name="David-Palma M."/>
            <person name="Shea T."/>
            <person name="Bowers K."/>
            <person name="McGinley-Smith S."/>
            <person name="Mohammad A.W."/>
            <person name="Gnirke A."/>
            <person name="Yurkov A.M."/>
            <person name="Nowrousian M."/>
            <person name="Sun S."/>
            <person name="Cuomo C.A."/>
            <person name="Heitman J."/>
        </authorList>
    </citation>
    <scope>NUCLEOTIDE SEQUENCE</scope>
    <source>
        <strain evidence="14">CBS 10737</strain>
    </source>
</reference>
<dbReference type="PROSITE" id="PS00216">
    <property type="entry name" value="SUGAR_TRANSPORT_1"/>
    <property type="match status" value="1"/>
</dbReference>
<protein>
    <submittedName>
        <fullName evidence="13">Hexose transporter</fullName>
    </submittedName>
</protein>
<reference evidence="14" key="2">
    <citation type="submission" date="2013-07" db="EMBL/GenBank/DDBJ databases">
        <authorList>
            <consortium name="The Broad Institute Genome Sequencing Platform"/>
            <person name="Cuomo C."/>
            <person name="Litvintseva A."/>
            <person name="Chen Y."/>
            <person name="Heitman J."/>
            <person name="Sun S."/>
            <person name="Springer D."/>
            <person name="Dromer F."/>
            <person name="Young S.K."/>
            <person name="Zeng Q."/>
            <person name="Gargeya S."/>
            <person name="Fitzgerald M."/>
            <person name="Abouelleil A."/>
            <person name="Alvarado L."/>
            <person name="Berlin A.M."/>
            <person name="Chapman S.B."/>
            <person name="Dewar J."/>
            <person name="Goldberg J."/>
            <person name="Griggs A."/>
            <person name="Gujja S."/>
            <person name="Hansen M."/>
            <person name="Howarth C."/>
            <person name="Imamovic A."/>
            <person name="Larimer J."/>
            <person name="McCowan C."/>
            <person name="Murphy C."/>
            <person name="Pearson M."/>
            <person name="Priest M."/>
            <person name="Roberts A."/>
            <person name="Saif S."/>
            <person name="Shea T."/>
            <person name="Sykes S."/>
            <person name="Wortman J."/>
            <person name="Nusbaum C."/>
            <person name="Birren B."/>
        </authorList>
    </citation>
    <scope>NUCLEOTIDE SEQUENCE</scope>
    <source>
        <strain evidence="14">CBS 10737</strain>
    </source>
</reference>
<evidence type="ECO:0000313" key="15">
    <source>
        <dbReference type="Proteomes" id="UP000094020"/>
    </source>
</evidence>
<keyword evidence="11" id="KW-0732">Signal</keyword>
<dbReference type="GO" id="GO:0016020">
    <property type="term" value="C:membrane"/>
    <property type="evidence" value="ECO:0007669"/>
    <property type="project" value="UniProtKB-SubCell"/>
</dbReference>
<reference evidence="13" key="1">
    <citation type="submission" date="2013-07" db="EMBL/GenBank/DDBJ databases">
        <title>The Genome Sequence of Cryptococcus pinus CBS10737.</title>
        <authorList>
            <consortium name="The Broad Institute Genome Sequencing Platform"/>
            <person name="Cuomo C."/>
            <person name="Litvintseva A."/>
            <person name="Chen Y."/>
            <person name="Heitman J."/>
            <person name="Sun S."/>
            <person name="Springer D."/>
            <person name="Dromer F."/>
            <person name="Young S.K."/>
            <person name="Zeng Q."/>
            <person name="Gargeya S."/>
            <person name="Fitzgerald M."/>
            <person name="Abouelleil A."/>
            <person name="Alvarado L."/>
            <person name="Berlin A.M."/>
            <person name="Chapman S.B."/>
            <person name="Dewar J."/>
            <person name="Goldberg J."/>
            <person name="Griggs A."/>
            <person name="Gujja S."/>
            <person name="Hansen M."/>
            <person name="Howarth C."/>
            <person name="Imamovic A."/>
            <person name="Larimer J."/>
            <person name="McCowan C."/>
            <person name="Murphy C."/>
            <person name="Pearson M."/>
            <person name="Priest M."/>
            <person name="Roberts A."/>
            <person name="Saif S."/>
            <person name="Shea T."/>
            <person name="Sykes S."/>
            <person name="Wortman J."/>
            <person name="Nusbaum C."/>
            <person name="Birren B."/>
        </authorList>
    </citation>
    <scope>NUCLEOTIDE SEQUENCE [LARGE SCALE GENOMIC DNA]</scope>
    <source>
        <strain evidence="13">CBS 10737</strain>
    </source>
</reference>
<dbReference type="PANTHER" id="PTHR48022:SF17">
    <property type="entry name" value="HEXOSE TRANSPORTER"/>
    <property type="match status" value="1"/>
</dbReference>
<feature type="domain" description="Major facilitator superfamily (MFS) profile" evidence="12">
    <location>
        <begin position="12"/>
        <end position="453"/>
    </location>
</feature>
<reference evidence="13" key="3">
    <citation type="submission" date="2016-07" db="EMBL/GenBank/DDBJ databases">
        <title>Evolution of pathogenesis and genome organization in the Tremellales.</title>
        <authorList>
            <person name="Cuomo C."/>
            <person name="Litvintseva A."/>
            <person name="Heitman J."/>
            <person name="Chen Y."/>
            <person name="Sun S."/>
            <person name="Springer D."/>
            <person name="Dromer F."/>
            <person name="Young S."/>
            <person name="Zeng Q."/>
            <person name="Chapman S."/>
            <person name="Gujja S."/>
            <person name="Saif S."/>
            <person name="Birren B."/>
        </authorList>
    </citation>
    <scope>NUCLEOTIDE SEQUENCE</scope>
    <source>
        <strain evidence="13">CBS 10737</strain>
    </source>
</reference>
<dbReference type="PANTHER" id="PTHR48022">
    <property type="entry name" value="PLASTIDIC GLUCOSE TRANSPORTER 4"/>
    <property type="match status" value="1"/>
</dbReference>
<dbReference type="EMBL" id="KI894013">
    <property type="protein sequence ID" value="OCF48858.1"/>
    <property type="molecule type" value="Genomic_DNA"/>
</dbReference>
<dbReference type="InterPro" id="IPR003663">
    <property type="entry name" value="Sugar/inositol_transpt"/>
</dbReference>
<comment type="subcellular location">
    <subcellularLocation>
        <location evidence="1">Membrane</location>
        <topology evidence="1">Multi-pass membrane protein</topology>
    </subcellularLocation>
</comment>
<evidence type="ECO:0000256" key="4">
    <source>
        <dbReference type="ARBA" id="ARBA00022692"/>
    </source>
</evidence>
<feature type="transmembrane region" description="Helical" evidence="10">
    <location>
        <begin position="181"/>
        <end position="200"/>
    </location>
</feature>
<comment type="similarity">
    <text evidence="2 8">Belongs to the major facilitator superfamily. Sugar transporter (TC 2.A.1.1) family.</text>
</comment>
<dbReference type="SUPFAM" id="SSF103473">
    <property type="entry name" value="MFS general substrate transporter"/>
    <property type="match status" value="1"/>
</dbReference>
<dbReference type="InterPro" id="IPR005828">
    <property type="entry name" value="MFS_sugar_transport-like"/>
</dbReference>
<dbReference type="Pfam" id="PF00083">
    <property type="entry name" value="Sugar_tr"/>
    <property type="match status" value="1"/>
</dbReference>
<keyword evidence="5 10" id="KW-1133">Transmembrane helix</keyword>
<accession>A0A1B9I041</accession>
<keyword evidence="3 8" id="KW-0813">Transport</keyword>
<evidence type="ECO:0000256" key="1">
    <source>
        <dbReference type="ARBA" id="ARBA00004141"/>
    </source>
</evidence>
<sequence>MPPRSSKKALTLCLFQSLAGVLFGWSNSEGSGLFNMTSYQNRFGECDASGLCVLSTTRQSAITGLLSVGATIGAVGSGTVADRFGLRLTCLIFIFIYLIGAAIETSAMQTYGQICVARLLTGLGVGATSGLVPVFQAEAAPPRFRGLVTGSFQLCVTLGIWGVAITNWGMSSYAGDVSWRVPVGLQMAWAVLLLVGFVLSPESPRFLAKKGKWDHCRKNLANLRGLPMDHPDIETEMEEVREATRKDHEIGDASYLECFSTKDRILWRTMIGVFVQIGQQITGINFFFSYGVQFAQTAGIDNTYIFQIILASVNVLFSFPGIVAVDRAGRRPVLLVGAALMFTGQIVVGAVSKAHPDSKVAGDVLIAFTCLFVASFASSWGPVAWVVCGETFPIRLSSLCVTLGTGANWLFNLIIAFAAPQIQSIIGTGITFVWAGCLALSFTFAYFCIPETKGMSIEEVDALYLSRTPAWKSSNFKASQATSQKLASEKAYARSTHREGEQGKHSQYTSARTSAEGGASV</sequence>
<feature type="chain" id="PRO_5008628226" evidence="11">
    <location>
        <begin position="25"/>
        <end position="521"/>
    </location>
</feature>
<dbReference type="AlphaFoldDB" id="A0A1B9I041"/>
<feature type="transmembrane region" description="Helical" evidence="10">
    <location>
        <begin position="364"/>
        <end position="387"/>
    </location>
</feature>
<feature type="transmembrane region" description="Helical" evidence="10">
    <location>
        <begin position="147"/>
        <end position="169"/>
    </location>
</feature>
<evidence type="ECO:0000256" key="11">
    <source>
        <dbReference type="SAM" id="SignalP"/>
    </source>
</evidence>
<proteinExistence type="inferred from homology"/>
<dbReference type="Proteomes" id="UP000094020">
    <property type="component" value="Chromosome 10"/>
</dbReference>
<feature type="transmembrane region" description="Helical" evidence="10">
    <location>
        <begin position="271"/>
        <end position="292"/>
    </location>
</feature>
<keyword evidence="4 10" id="KW-0812">Transmembrane</keyword>
<dbReference type="InterPro" id="IPR020846">
    <property type="entry name" value="MFS_dom"/>
</dbReference>
<feature type="transmembrane region" description="Helical" evidence="10">
    <location>
        <begin position="332"/>
        <end position="352"/>
    </location>
</feature>
<feature type="signal peptide" evidence="11">
    <location>
        <begin position="1"/>
        <end position="24"/>
    </location>
</feature>
<evidence type="ECO:0000256" key="7">
    <source>
        <dbReference type="ARBA" id="ARBA00049119"/>
    </source>
</evidence>
<dbReference type="PROSITE" id="PS00217">
    <property type="entry name" value="SUGAR_TRANSPORT_2"/>
    <property type="match status" value="1"/>
</dbReference>
<dbReference type="PRINTS" id="PR00171">
    <property type="entry name" value="SUGRTRNSPORT"/>
</dbReference>
<dbReference type="KEGG" id="kpin:30174008"/>
<evidence type="ECO:0000256" key="5">
    <source>
        <dbReference type="ARBA" id="ARBA00022989"/>
    </source>
</evidence>
<dbReference type="GO" id="GO:0005351">
    <property type="term" value="F:carbohydrate:proton symporter activity"/>
    <property type="evidence" value="ECO:0007669"/>
    <property type="project" value="TreeGrafter"/>
</dbReference>
<evidence type="ECO:0000313" key="14">
    <source>
        <dbReference type="EMBL" id="WWC72851.1"/>
    </source>
</evidence>
<feature type="transmembrane region" description="Helical" evidence="10">
    <location>
        <begin position="88"/>
        <end position="105"/>
    </location>
</feature>
<evidence type="ECO:0000256" key="6">
    <source>
        <dbReference type="ARBA" id="ARBA00023136"/>
    </source>
</evidence>
<evidence type="ECO:0000256" key="8">
    <source>
        <dbReference type="RuleBase" id="RU003346"/>
    </source>
</evidence>
<feature type="compositionally biased region" description="Basic and acidic residues" evidence="9">
    <location>
        <begin position="487"/>
        <end position="504"/>
    </location>
</feature>
<dbReference type="InterPro" id="IPR050360">
    <property type="entry name" value="MFS_Sugar_Transporters"/>
</dbReference>
<organism evidence="13">
    <name type="scientific">Kwoniella pini CBS 10737</name>
    <dbReference type="NCBI Taxonomy" id="1296096"/>
    <lineage>
        <taxon>Eukaryota</taxon>
        <taxon>Fungi</taxon>
        <taxon>Dikarya</taxon>
        <taxon>Basidiomycota</taxon>
        <taxon>Agaricomycotina</taxon>
        <taxon>Tremellomycetes</taxon>
        <taxon>Tremellales</taxon>
        <taxon>Cryptococcaceae</taxon>
        <taxon>Kwoniella</taxon>
    </lineage>
</organism>
<feature type="transmembrane region" description="Helical" evidence="10">
    <location>
        <begin position="111"/>
        <end position="135"/>
    </location>
</feature>
<evidence type="ECO:0000259" key="12">
    <source>
        <dbReference type="PROSITE" id="PS50850"/>
    </source>
</evidence>
<evidence type="ECO:0000256" key="9">
    <source>
        <dbReference type="SAM" id="MobiDB-lite"/>
    </source>
</evidence>
<feature type="transmembrane region" description="Helical" evidence="10">
    <location>
        <begin position="304"/>
        <end position="325"/>
    </location>
</feature>
<dbReference type="InterPro" id="IPR005829">
    <property type="entry name" value="Sugar_transporter_CS"/>
</dbReference>
<gene>
    <name evidence="13" type="ORF">I206_05639</name>
    <name evidence="14" type="ORF">I206_106815</name>
</gene>
<evidence type="ECO:0000313" key="13">
    <source>
        <dbReference type="EMBL" id="OCF48858.1"/>
    </source>
</evidence>
<dbReference type="OrthoDB" id="6612291at2759"/>
<feature type="compositionally biased region" description="Polar residues" evidence="9">
    <location>
        <begin position="477"/>
        <end position="486"/>
    </location>
</feature>
<feature type="region of interest" description="Disordered" evidence="9">
    <location>
        <begin position="477"/>
        <end position="521"/>
    </location>
</feature>
<dbReference type="RefSeq" id="XP_019010077.1">
    <property type="nucleotide sequence ID" value="XM_019157359.1"/>
</dbReference>
<feature type="transmembrane region" description="Helical" evidence="10">
    <location>
        <begin position="425"/>
        <end position="449"/>
    </location>
</feature>
<feature type="transmembrane region" description="Helical" evidence="10">
    <location>
        <begin position="399"/>
        <end position="419"/>
    </location>
</feature>
<dbReference type="NCBIfam" id="TIGR00879">
    <property type="entry name" value="SP"/>
    <property type="match status" value="1"/>
</dbReference>
<dbReference type="GeneID" id="30174008"/>
<keyword evidence="15" id="KW-1185">Reference proteome</keyword>
<comment type="catalytic activity">
    <reaction evidence="7">
        <text>myo-inositol(out) + H(+)(out) = myo-inositol(in) + H(+)(in)</text>
        <dbReference type="Rhea" id="RHEA:60364"/>
        <dbReference type="ChEBI" id="CHEBI:15378"/>
        <dbReference type="ChEBI" id="CHEBI:17268"/>
    </reaction>
</comment>
<dbReference type="EMBL" id="CP144528">
    <property type="protein sequence ID" value="WWC72851.1"/>
    <property type="molecule type" value="Genomic_DNA"/>
</dbReference>
<dbReference type="STRING" id="1296096.A0A1B9I041"/>